<dbReference type="GeneID" id="93712996"/>
<dbReference type="InterPro" id="IPR002930">
    <property type="entry name" value="GCV_H"/>
</dbReference>
<dbReference type="Proteomes" id="UP000182762">
    <property type="component" value="Unassembled WGS sequence"/>
</dbReference>
<keyword evidence="2 3" id="KW-0450">Lipoyl</keyword>
<name>A0A1I6BXW9_9BACI</name>
<dbReference type="InterPro" id="IPR033753">
    <property type="entry name" value="GCV_H/Fam206"/>
</dbReference>
<evidence type="ECO:0000256" key="3">
    <source>
        <dbReference type="HAMAP-Rule" id="MF_00272"/>
    </source>
</evidence>
<dbReference type="EMBL" id="FOXX01000016">
    <property type="protein sequence ID" value="SFQ85727.1"/>
    <property type="molecule type" value="Genomic_DNA"/>
</dbReference>
<evidence type="ECO:0000259" key="4">
    <source>
        <dbReference type="PROSITE" id="PS50968"/>
    </source>
</evidence>
<dbReference type="PANTHER" id="PTHR11715:SF3">
    <property type="entry name" value="GLYCINE CLEAVAGE SYSTEM H PROTEIN-RELATED"/>
    <property type="match status" value="1"/>
</dbReference>
<dbReference type="HAMAP" id="MF_00272">
    <property type="entry name" value="GcvH"/>
    <property type="match status" value="1"/>
</dbReference>
<comment type="subunit">
    <text evidence="3">The glycine cleavage system is composed of four proteins: P, T, L and H.</text>
</comment>
<dbReference type="PROSITE" id="PS00189">
    <property type="entry name" value="LIPOYL"/>
    <property type="match status" value="1"/>
</dbReference>
<dbReference type="InterPro" id="IPR017453">
    <property type="entry name" value="GCV_H_sub"/>
</dbReference>
<dbReference type="NCBIfam" id="TIGR00527">
    <property type="entry name" value="gcvH"/>
    <property type="match status" value="1"/>
</dbReference>
<feature type="modified residue" description="N6-lipoyllysine" evidence="3">
    <location>
        <position position="65"/>
    </location>
</feature>
<comment type="caution">
    <text evidence="5">The sequence shown here is derived from an EMBL/GenBank/DDBJ whole genome shotgun (WGS) entry which is preliminary data.</text>
</comment>
<dbReference type="Pfam" id="PF01597">
    <property type="entry name" value="GCV_H"/>
    <property type="match status" value="1"/>
</dbReference>
<comment type="similarity">
    <text evidence="1 3">Belongs to the GcvH family.</text>
</comment>
<evidence type="ECO:0000256" key="2">
    <source>
        <dbReference type="ARBA" id="ARBA00022823"/>
    </source>
</evidence>
<accession>A0A1I6BXW9</accession>
<dbReference type="InterPro" id="IPR003016">
    <property type="entry name" value="2-oxoA_DH_lipoyl-BS"/>
</dbReference>
<sequence>MTKSILNLLYSREHEWILQLDKDRVRIGISDYAQRQLGDIVFVENPEVNEKVTANESIGTIESVKTASEIYAPVSGTIIRVNEELQDAPEIMNEQPYEAGWLVEIELSSSGELQTLLNEEEYQIFINEGGE</sequence>
<dbReference type="SUPFAM" id="SSF51230">
    <property type="entry name" value="Single hybrid motif"/>
    <property type="match status" value="1"/>
</dbReference>
<dbReference type="CDD" id="cd06848">
    <property type="entry name" value="GCS_H"/>
    <property type="match status" value="1"/>
</dbReference>
<proteinExistence type="inferred from homology"/>
<organism evidence="5 6">
    <name type="scientific">Priestia endophytica DSM 13796</name>
    <dbReference type="NCBI Taxonomy" id="1121089"/>
    <lineage>
        <taxon>Bacteria</taxon>
        <taxon>Bacillati</taxon>
        <taxon>Bacillota</taxon>
        <taxon>Bacilli</taxon>
        <taxon>Bacillales</taxon>
        <taxon>Bacillaceae</taxon>
        <taxon>Priestia</taxon>
    </lineage>
</organism>
<protein>
    <recommendedName>
        <fullName evidence="3">Glycine cleavage system H protein</fullName>
    </recommendedName>
    <alternativeName>
        <fullName evidence="3">Octanoyl/lipoyl carrier protein</fullName>
    </alternativeName>
</protein>
<comment type="function">
    <text evidence="3">Is also involved in protein lipoylation via its role as an octanoyl/lipoyl carrier protein intermediate.</text>
</comment>
<dbReference type="InterPro" id="IPR011053">
    <property type="entry name" value="Single_hybrid_motif"/>
</dbReference>
<dbReference type="PROSITE" id="PS50968">
    <property type="entry name" value="BIOTINYL_LIPOYL"/>
    <property type="match status" value="1"/>
</dbReference>
<evidence type="ECO:0000313" key="6">
    <source>
        <dbReference type="Proteomes" id="UP000182762"/>
    </source>
</evidence>
<feature type="domain" description="Lipoyl-binding" evidence="4">
    <location>
        <begin position="24"/>
        <end position="106"/>
    </location>
</feature>
<dbReference type="Gene3D" id="2.40.50.100">
    <property type="match status" value="1"/>
</dbReference>
<comment type="cofactor">
    <cofactor evidence="3">
        <name>(R)-lipoate</name>
        <dbReference type="ChEBI" id="CHEBI:83088"/>
    </cofactor>
    <text evidence="3">Binds 1 lipoyl cofactor covalently.</text>
</comment>
<reference evidence="5 6" key="1">
    <citation type="submission" date="2016-10" db="EMBL/GenBank/DDBJ databases">
        <authorList>
            <person name="Varghese N."/>
            <person name="Submissions S."/>
        </authorList>
    </citation>
    <scope>NUCLEOTIDE SEQUENCE [LARGE SCALE GENOMIC DNA]</scope>
    <source>
        <strain evidence="5 6">DSM 13796</strain>
    </source>
</reference>
<dbReference type="NCBIfam" id="NF002270">
    <property type="entry name" value="PRK01202.1"/>
    <property type="match status" value="1"/>
</dbReference>
<keyword evidence="6" id="KW-1185">Reference proteome</keyword>
<comment type="function">
    <text evidence="3">The glycine cleavage system catalyzes the degradation of glycine. The H protein shuttles the methylamine group of glycine from the P protein to the T protein.</text>
</comment>
<gene>
    <name evidence="3" type="primary">gcvH</name>
    <name evidence="5" type="ORF">SAMN02745910_04461</name>
</gene>
<dbReference type="InterPro" id="IPR000089">
    <property type="entry name" value="Biotin_lipoyl"/>
</dbReference>
<dbReference type="PANTHER" id="PTHR11715">
    <property type="entry name" value="GLYCINE CLEAVAGE SYSTEM H PROTEIN"/>
    <property type="match status" value="1"/>
</dbReference>
<evidence type="ECO:0000256" key="1">
    <source>
        <dbReference type="ARBA" id="ARBA00009249"/>
    </source>
</evidence>
<dbReference type="RefSeq" id="WP_061803032.1">
    <property type="nucleotide sequence ID" value="NZ_FOXX01000016.1"/>
</dbReference>
<evidence type="ECO:0000313" key="5">
    <source>
        <dbReference type="EMBL" id="SFQ85727.1"/>
    </source>
</evidence>